<dbReference type="RefSeq" id="WP_101678987.1">
    <property type="nucleotide sequence ID" value="NZ_CP136958.1"/>
</dbReference>
<reference evidence="1" key="1">
    <citation type="submission" date="2017-12" db="EMBL/GenBank/DDBJ databases">
        <authorList>
            <person name="Thomas-White K."/>
            <person name="Wolfe A.J."/>
        </authorList>
    </citation>
    <scope>NUCLEOTIDE SEQUENCE</scope>
    <source>
        <strain evidence="1">UMB0763</strain>
    </source>
</reference>
<evidence type="ECO:0000313" key="2">
    <source>
        <dbReference type="Proteomes" id="UP000234560"/>
    </source>
</evidence>
<name>A0AAF0YZE1_9CORY</name>
<reference evidence="1" key="2">
    <citation type="submission" date="2023-10" db="EMBL/GenBank/DDBJ databases">
        <authorList>
            <person name="Choi B."/>
        </authorList>
    </citation>
    <scope>NUCLEOTIDE SEQUENCE</scope>
    <source>
        <strain evidence="1">UMB0763</strain>
    </source>
</reference>
<accession>A0AAF0YZE1</accession>
<dbReference type="KEGG" id="cpyr:CYJ47_06375"/>
<proteinExistence type="predicted"/>
<sequence length="118" mass="13420">MSLLDKGNTWVTIYPEEAVVDRDGNIRTRASKEGVRKFVWIAPVGQSGTAARRAEQDNEGYESEKVVRMRLQRKDHDFEIGAQSKVDIEGKMFSVFGDPAVYRCSPRTGHLDYTLRRA</sequence>
<gene>
    <name evidence="1" type="ORF">CYJ47_06375</name>
</gene>
<evidence type="ECO:0000313" key="1">
    <source>
        <dbReference type="EMBL" id="WOT03375.1"/>
    </source>
</evidence>
<dbReference type="EMBL" id="CP136958">
    <property type="protein sequence ID" value="WOT03375.1"/>
    <property type="molecule type" value="Genomic_DNA"/>
</dbReference>
<dbReference type="Proteomes" id="UP000234560">
    <property type="component" value="Chromosome"/>
</dbReference>
<organism evidence="1 2">
    <name type="scientific">Corynebacterium pyruviciproducens</name>
    <dbReference type="NCBI Taxonomy" id="598660"/>
    <lineage>
        <taxon>Bacteria</taxon>
        <taxon>Bacillati</taxon>
        <taxon>Actinomycetota</taxon>
        <taxon>Actinomycetes</taxon>
        <taxon>Mycobacteriales</taxon>
        <taxon>Corynebacteriaceae</taxon>
        <taxon>Corynebacterium</taxon>
    </lineage>
</organism>
<protein>
    <recommendedName>
        <fullName evidence="3">Head-to-tail stopper</fullName>
    </recommendedName>
</protein>
<evidence type="ECO:0008006" key="3">
    <source>
        <dbReference type="Google" id="ProtNLM"/>
    </source>
</evidence>
<dbReference type="AlphaFoldDB" id="A0AAF0YZE1"/>